<evidence type="ECO:0000313" key="8">
    <source>
        <dbReference type="EMBL" id="JAG38648.1"/>
    </source>
</evidence>
<reference evidence="8" key="2">
    <citation type="submission" date="2014-07" db="EMBL/GenBank/DDBJ databases">
        <authorList>
            <person name="Hull J."/>
        </authorList>
    </citation>
    <scope>NUCLEOTIDE SEQUENCE</scope>
</reference>
<dbReference type="GO" id="GO:0034399">
    <property type="term" value="C:nuclear periphery"/>
    <property type="evidence" value="ECO:0007669"/>
    <property type="project" value="TreeGrafter"/>
</dbReference>
<protein>
    <submittedName>
        <fullName evidence="8">Putative rRNA-processing protein EBP2-like protein</fullName>
    </submittedName>
</protein>
<dbReference type="GO" id="GO:0006364">
    <property type="term" value="P:rRNA processing"/>
    <property type="evidence" value="ECO:0007669"/>
    <property type="project" value="TreeGrafter"/>
</dbReference>
<keyword evidence="5" id="KW-0175">Coiled coil</keyword>
<comment type="subcellular location">
    <subcellularLocation>
        <location evidence="2">Nucleus</location>
        <location evidence="2">Nucleolus</location>
    </subcellularLocation>
</comment>
<evidence type="ECO:0000256" key="6">
    <source>
        <dbReference type="ARBA" id="ARBA00023242"/>
    </source>
</evidence>
<dbReference type="GO" id="GO:0030687">
    <property type="term" value="C:preribosome, large subunit precursor"/>
    <property type="evidence" value="ECO:0007669"/>
    <property type="project" value="TreeGrafter"/>
</dbReference>
<dbReference type="EMBL" id="GBHO01004952">
    <property type="protein sequence ID" value="JAG38652.1"/>
    <property type="molecule type" value="Transcribed_RNA"/>
</dbReference>
<accession>A0A0A9Z5P5</accession>
<sequence>MRLVFRLYCICVGSHTCVCMHTNLQLHVPSQVGLHNKLLEIELPRDWPWIERLSIVSHAPITVKNIENDQERETVLYVAVTYTCICMEYSHEIAVLLTDSVYRYVCTWYYYLCFFFVYSYNSAIDAVKQAIIQLEQCKLPYKRPIDYYAESVKPDEHMETIKRILINEKQRIENVEKRKKEREDRRLEKRKHASKAQEVAKRKREAIANISKYKRRRGGLDAQSKPTSTFKRIVREQEKQLGKRGKSRP</sequence>
<evidence type="ECO:0000256" key="1">
    <source>
        <dbReference type="ARBA" id="ARBA00003387"/>
    </source>
</evidence>
<feature type="compositionally biased region" description="Basic and acidic residues" evidence="7">
    <location>
        <begin position="177"/>
        <end position="187"/>
    </location>
</feature>
<feature type="region of interest" description="Disordered" evidence="7">
    <location>
        <begin position="177"/>
        <end position="249"/>
    </location>
</feature>
<evidence type="ECO:0000256" key="2">
    <source>
        <dbReference type="ARBA" id="ARBA00004604"/>
    </source>
</evidence>
<dbReference type="InterPro" id="IPR008610">
    <property type="entry name" value="Ebp2"/>
</dbReference>
<proteinExistence type="inferred from homology"/>
<evidence type="ECO:0000256" key="7">
    <source>
        <dbReference type="SAM" id="MobiDB-lite"/>
    </source>
</evidence>
<dbReference type="Pfam" id="PF05890">
    <property type="entry name" value="Ebp2"/>
    <property type="match status" value="1"/>
</dbReference>
<dbReference type="PANTHER" id="PTHR13028:SF0">
    <property type="entry name" value="RRNA-PROCESSING PROTEIN EBP2-RELATED"/>
    <property type="match status" value="1"/>
</dbReference>
<dbReference type="PANTHER" id="PTHR13028">
    <property type="entry name" value="RRNA PROCESSING PROTEIN EBNA1-BINDING PROTEIN-RELATED"/>
    <property type="match status" value="1"/>
</dbReference>
<dbReference type="GO" id="GO:0005730">
    <property type="term" value="C:nucleolus"/>
    <property type="evidence" value="ECO:0007669"/>
    <property type="project" value="UniProtKB-SubCell"/>
</dbReference>
<dbReference type="AlphaFoldDB" id="A0A0A9Z5P5"/>
<comment type="function">
    <text evidence="1">Required for the processing of the 27S pre-rRNA.</text>
</comment>
<organism evidence="8">
    <name type="scientific">Lygus hesperus</name>
    <name type="common">Western plant bug</name>
    <dbReference type="NCBI Taxonomy" id="30085"/>
    <lineage>
        <taxon>Eukaryota</taxon>
        <taxon>Metazoa</taxon>
        <taxon>Ecdysozoa</taxon>
        <taxon>Arthropoda</taxon>
        <taxon>Hexapoda</taxon>
        <taxon>Insecta</taxon>
        <taxon>Pterygota</taxon>
        <taxon>Neoptera</taxon>
        <taxon>Paraneoptera</taxon>
        <taxon>Hemiptera</taxon>
        <taxon>Heteroptera</taxon>
        <taxon>Panheteroptera</taxon>
        <taxon>Cimicomorpha</taxon>
        <taxon>Miridae</taxon>
        <taxon>Mirini</taxon>
        <taxon>Lygus</taxon>
    </lineage>
</organism>
<evidence type="ECO:0000256" key="5">
    <source>
        <dbReference type="ARBA" id="ARBA00023054"/>
    </source>
</evidence>
<name>A0A0A9Z5P5_LYGHE</name>
<keyword evidence="4" id="KW-0690">Ribosome biogenesis</keyword>
<evidence type="ECO:0000256" key="3">
    <source>
        <dbReference type="ARBA" id="ARBA00007336"/>
    </source>
</evidence>
<evidence type="ECO:0000313" key="9">
    <source>
        <dbReference type="EMBL" id="JAG38652.1"/>
    </source>
</evidence>
<dbReference type="EMBL" id="GBHO01004956">
    <property type="protein sequence ID" value="JAG38648.1"/>
    <property type="molecule type" value="Transcribed_RNA"/>
</dbReference>
<dbReference type="GO" id="GO:0042273">
    <property type="term" value="P:ribosomal large subunit biogenesis"/>
    <property type="evidence" value="ECO:0007669"/>
    <property type="project" value="TreeGrafter"/>
</dbReference>
<keyword evidence="6" id="KW-0539">Nucleus</keyword>
<reference evidence="8" key="1">
    <citation type="journal article" date="2014" name="PLoS ONE">
        <title>Transcriptome-Based Identification of ABC Transporters in the Western Tarnished Plant Bug Lygus hesperus.</title>
        <authorList>
            <person name="Hull J.J."/>
            <person name="Chaney K."/>
            <person name="Geib S.M."/>
            <person name="Fabrick J.A."/>
            <person name="Brent C.S."/>
            <person name="Walsh D."/>
            <person name="Lavine L.C."/>
        </authorList>
    </citation>
    <scope>NUCLEOTIDE SEQUENCE</scope>
</reference>
<comment type="similarity">
    <text evidence="3">Belongs to the EBP2 family.</text>
</comment>
<evidence type="ECO:0000256" key="4">
    <source>
        <dbReference type="ARBA" id="ARBA00022517"/>
    </source>
</evidence>
<gene>
    <name evidence="9" type="ORF">CM83_14272</name>
    <name evidence="8" type="ORF">CM83_14281</name>
</gene>